<reference evidence="2" key="1">
    <citation type="submission" date="2022-08" db="EMBL/GenBank/DDBJ databases">
        <authorList>
            <person name="Gutierrez-Valencia J."/>
        </authorList>
    </citation>
    <scope>NUCLEOTIDE SEQUENCE</scope>
</reference>
<protein>
    <submittedName>
        <fullName evidence="2">Uncharacterized protein</fullName>
    </submittedName>
</protein>
<dbReference type="EMBL" id="CAMGYJ010000003">
    <property type="protein sequence ID" value="CAI0395298.1"/>
    <property type="molecule type" value="Genomic_DNA"/>
</dbReference>
<comment type="caution">
    <text evidence="2">The sequence shown here is derived from an EMBL/GenBank/DDBJ whole genome shotgun (WGS) entry which is preliminary data.</text>
</comment>
<gene>
    <name evidence="2" type="ORF">LITE_LOCUS8667</name>
</gene>
<keyword evidence="3" id="KW-1185">Reference proteome</keyword>
<organism evidence="2 3">
    <name type="scientific">Linum tenue</name>
    <dbReference type="NCBI Taxonomy" id="586396"/>
    <lineage>
        <taxon>Eukaryota</taxon>
        <taxon>Viridiplantae</taxon>
        <taxon>Streptophyta</taxon>
        <taxon>Embryophyta</taxon>
        <taxon>Tracheophyta</taxon>
        <taxon>Spermatophyta</taxon>
        <taxon>Magnoliopsida</taxon>
        <taxon>eudicotyledons</taxon>
        <taxon>Gunneridae</taxon>
        <taxon>Pentapetalae</taxon>
        <taxon>rosids</taxon>
        <taxon>fabids</taxon>
        <taxon>Malpighiales</taxon>
        <taxon>Linaceae</taxon>
        <taxon>Linum</taxon>
    </lineage>
</organism>
<feature type="region of interest" description="Disordered" evidence="1">
    <location>
        <begin position="1"/>
        <end position="60"/>
    </location>
</feature>
<sequence length="86" mass="8581">MRHTPTAAATSTRKEFEDGGRIDGSAVLGPVSSYSNQGGLGGDNCSKGKGSTPLSLHRTRGKAGGVAAVSLSAGGGHNIRNDDRSG</sequence>
<name>A0AAV0IDC9_9ROSI</name>
<evidence type="ECO:0000313" key="2">
    <source>
        <dbReference type="EMBL" id="CAI0395298.1"/>
    </source>
</evidence>
<dbReference type="AlphaFoldDB" id="A0AAV0IDC9"/>
<dbReference type="Proteomes" id="UP001154282">
    <property type="component" value="Unassembled WGS sequence"/>
</dbReference>
<accession>A0AAV0IDC9</accession>
<evidence type="ECO:0000256" key="1">
    <source>
        <dbReference type="SAM" id="MobiDB-lite"/>
    </source>
</evidence>
<feature type="compositionally biased region" description="Basic and acidic residues" evidence="1">
    <location>
        <begin position="12"/>
        <end position="21"/>
    </location>
</feature>
<evidence type="ECO:0000313" key="3">
    <source>
        <dbReference type="Proteomes" id="UP001154282"/>
    </source>
</evidence>
<proteinExistence type="predicted"/>